<dbReference type="InterPro" id="IPR001789">
    <property type="entry name" value="Sig_transdc_resp-reg_receiver"/>
</dbReference>
<protein>
    <recommendedName>
        <fullName evidence="4">Response regulatory domain-containing protein</fullName>
    </recommendedName>
</protein>
<reference evidence="6" key="1">
    <citation type="journal article" date="2019" name="Int. J. Syst. Evol. Microbiol.">
        <title>The Global Catalogue of Microorganisms (GCM) 10K type strain sequencing project: providing services to taxonomists for standard genome sequencing and annotation.</title>
        <authorList>
            <consortium name="The Broad Institute Genomics Platform"/>
            <consortium name="The Broad Institute Genome Sequencing Center for Infectious Disease"/>
            <person name="Wu L."/>
            <person name="Ma J."/>
        </authorList>
    </citation>
    <scope>NUCLEOTIDE SEQUENCE [LARGE SCALE GENOMIC DNA]</scope>
    <source>
        <strain evidence="6">CGMCC 1.12811</strain>
    </source>
</reference>
<name>A0ABQ1HLR9_9FLAO</name>
<dbReference type="CDD" id="cd17574">
    <property type="entry name" value="REC_OmpR"/>
    <property type="match status" value="1"/>
</dbReference>
<organism evidence="5 6">
    <name type="scientific">Flavobacterium palustre</name>
    <dbReference type="NCBI Taxonomy" id="1476463"/>
    <lineage>
        <taxon>Bacteria</taxon>
        <taxon>Pseudomonadati</taxon>
        <taxon>Bacteroidota</taxon>
        <taxon>Flavobacteriia</taxon>
        <taxon>Flavobacteriales</taxon>
        <taxon>Flavobacteriaceae</taxon>
        <taxon>Flavobacterium</taxon>
    </lineage>
</organism>
<dbReference type="RefSeq" id="WP_188494568.1">
    <property type="nucleotide sequence ID" value="NZ_BMGA01000006.1"/>
</dbReference>
<gene>
    <name evidence="5" type="ORF">GCM10008015_24210</name>
</gene>
<accession>A0ABQ1HLR9</accession>
<keyword evidence="2" id="KW-0902">Two-component regulatory system</keyword>
<dbReference type="Pfam" id="PF00072">
    <property type="entry name" value="Response_reg"/>
    <property type="match status" value="1"/>
</dbReference>
<evidence type="ECO:0000256" key="1">
    <source>
        <dbReference type="ARBA" id="ARBA00022553"/>
    </source>
</evidence>
<evidence type="ECO:0000256" key="3">
    <source>
        <dbReference type="PROSITE-ProRule" id="PRU00169"/>
    </source>
</evidence>
<dbReference type="Gene3D" id="3.40.50.2300">
    <property type="match status" value="1"/>
</dbReference>
<feature type="domain" description="Response regulatory" evidence="4">
    <location>
        <begin position="7"/>
        <end position="122"/>
    </location>
</feature>
<dbReference type="PANTHER" id="PTHR44591:SF14">
    <property type="entry name" value="PROTEIN PILG"/>
    <property type="match status" value="1"/>
</dbReference>
<keyword evidence="6" id="KW-1185">Reference proteome</keyword>
<evidence type="ECO:0000313" key="5">
    <source>
        <dbReference type="EMBL" id="GGA82632.1"/>
    </source>
</evidence>
<comment type="caution">
    <text evidence="5">The sequence shown here is derived from an EMBL/GenBank/DDBJ whole genome shotgun (WGS) entry which is preliminary data.</text>
</comment>
<dbReference type="InterPro" id="IPR050595">
    <property type="entry name" value="Bact_response_regulator"/>
</dbReference>
<evidence type="ECO:0000259" key="4">
    <source>
        <dbReference type="PROSITE" id="PS50110"/>
    </source>
</evidence>
<dbReference type="InterPro" id="IPR011006">
    <property type="entry name" value="CheY-like_superfamily"/>
</dbReference>
<evidence type="ECO:0000256" key="2">
    <source>
        <dbReference type="ARBA" id="ARBA00023012"/>
    </source>
</evidence>
<feature type="modified residue" description="4-aspartylphosphate" evidence="3">
    <location>
        <position position="56"/>
    </location>
</feature>
<dbReference type="PROSITE" id="PS50110">
    <property type="entry name" value="RESPONSE_REGULATORY"/>
    <property type="match status" value="1"/>
</dbReference>
<dbReference type="SMART" id="SM00448">
    <property type="entry name" value="REC"/>
    <property type="match status" value="1"/>
</dbReference>
<dbReference type="EMBL" id="BMGA01000006">
    <property type="protein sequence ID" value="GGA82632.1"/>
    <property type="molecule type" value="Genomic_DNA"/>
</dbReference>
<sequence>MENSAKKILVIEDDILMVKILEFVLRKEGYEIVVAKDGIEGLEKLKTVNPAMIITDIILPFKSGLEIISFAKENYLHTPVIVVSAMGEEEGTVMEAFNLGADDFVSKPFNPNELKLRVKRLFAKNQFFENSIKNAISA</sequence>
<keyword evidence="1 3" id="KW-0597">Phosphoprotein</keyword>
<proteinExistence type="predicted"/>
<dbReference type="SUPFAM" id="SSF52172">
    <property type="entry name" value="CheY-like"/>
    <property type="match status" value="1"/>
</dbReference>
<dbReference type="Proteomes" id="UP000658793">
    <property type="component" value="Unassembled WGS sequence"/>
</dbReference>
<evidence type="ECO:0000313" key="6">
    <source>
        <dbReference type="Proteomes" id="UP000658793"/>
    </source>
</evidence>
<dbReference type="PANTHER" id="PTHR44591">
    <property type="entry name" value="STRESS RESPONSE REGULATOR PROTEIN 1"/>
    <property type="match status" value="1"/>
</dbReference>